<dbReference type="STRING" id="1423351.A0A074RZK7"/>
<feature type="region of interest" description="Disordered" evidence="1">
    <location>
        <begin position="1"/>
        <end position="123"/>
    </location>
</feature>
<gene>
    <name evidence="3" type="ORF">V565_086770</name>
</gene>
<dbReference type="PANTHER" id="PTHR37402">
    <property type="entry name" value="GRAM DOMAIN-CONTAINING PROTEIN 4"/>
    <property type="match status" value="1"/>
</dbReference>
<dbReference type="AlphaFoldDB" id="A0A074RZK7"/>
<feature type="compositionally biased region" description="Basic and acidic residues" evidence="1">
    <location>
        <begin position="247"/>
        <end position="262"/>
    </location>
</feature>
<reference evidence="3 4" key="1">
    <citation type="submission" date="2013-12" db="EMBL/GenBank/DDBJ databases">
        <authorList>
            <person name="Cubeta M."/>
            <person name="Pakala S."/>
            <person name="Fedorova N."/>
            <person name="Thomas E."/>
            <person name="Dean R."/>
            <person name="Jabaji S."/>
            <person name="Neate S."/>
            <person name="Toda T."/>
            <person name="Tavantzis S."/>
            <person name="Vilgalys R."/>
            <person name="Bharathan N."/>
            <person name="Pakala S."/>
            <person name="Losada L.S."/>
            <person name="Zafar N."/>
            <person name="Nierman W."/>
        </authorList>
    </citation>
    <scope>NUCLEOTIDE SEQUENCE [LARGE SCALE GENOMIC DNA]</scope>
    <source>
        <strain evidence="3 4">123E</strain>
    </source>
</reference>
<dbReference type="OrthoDB" id="1708389at2759"/>
<name>A0A074RZK7_9AGAM</name>
<feature type="compositionally biased region" description="Pro residues" evidence="1">
    <location>
        <begin position="61"/>
        <end position="81"/>
    </location>
</feature>
<feature type="region of interest" description="Disordered" evidence="1">
    <location>
        <begin position="207"/>
        <end position="266"/>
    </location>
</feature>
<sequence length="850" mass="93547">MSRRFVAPSVEPRGSTSSIQTIASPIPSTPRDYLPPPSHPALARPRIPSPGPETYGALNRPPLPPPSHPSRGPSPAPPLPSRTPSHTMHSVSPAPMPTHNLAVVSPRPQTNTSYSLDSVTTQPEPRLSAQIVSSSDVSTPVLLVTPVTASGTIDGLPNFQKTETLPPYSSEADISQTWPVIEAPPIVAPVPTNRNALGLQNQGYLSMGNLPPPSHPSRQPSPALIVDNPGLRHRAHSSTNIGSARTLDSDTLPRRPLLEHSRRGSGASVLTLKDSNLTDDDLRKMYDAEEVERYLRLFASRVNEVTMDLEHPEAQTPMQEDDGEWISVSDPAWPCVRKPSPLPPHLANPQTFFQYIAAIIYPYVVVPRPQSTETKRKFKLNRAASAAQRLYLAAYPAYVPTLVYLGHLATWRDPRKSGLWCAVFWAAWAGGFLSQLIVGRLLYALYTGGHVTRDEIRRRRTAAKEAEKLGKAIQGGIPGVGVTGQLGVWEVTKLVTGLGKKKGKKVKAAAVEFRNDVTGQDDAERPEDKAEDMEDWKLMLVDLADELADLHERIKNIFLHRRPELTRFYIILLTLLFMGTFIIQNTSKIITMVIGFWFWFIPPIIKQLPKLPSPFAEAPTDAEVAMELISKRVERGERVVPERISKRKKTKPIAEPGKLVVPSGTSSKSTVDLTDSSFIMSPSTTSLVDGTSSDDEADVGLVVTSHTSAPQEDKLRKGAVRAWNWLGRTKQLIDQTRGVESKKIHAHASPEQSFPAQHRSRPGMLMISSELLTFTPLFTSSNQSQTPQDPRTIKVDIDHLRGVKRISPGGLSVRYVKGSEVVEEKFLLVVGRDEAFATLVGWGGGRWKHV</sequence>
<feature type="compositionally biased region" description="Polar residues" evidence="1">
    <location>
        <begin position="14"/>
        <end position="23"/>
    </location>
</feature>
<comment type="caution">
    <text evidence="3">The sequence shown here is derived from an EMBL/GenBank/DDBJ whole genome shotgun (WGS) entry which is preliminary data.</text>
</comment>
<feature type="transmembrane region" description="Helical" evidence="2">
    <location>
        <begin position="589"/>
        <end position="605"/>
    </location>
</feature>
<proteinExistence type="predicted"/>
<keyword evidence="4" id="KW-1185">Reference proteome</keyword>
<keyword evidence="2 3" id="KW-0812">Transmembrane</keyword>
<dbReference type="HOGENOM" id="CLU_335598_0_0_1"/>
<evidence type="ECO:0000313" key="4">
    <source>
        <dbReference type="Proteomes" id="UP000027456"/>
    </source>
</evidence>
<dbReference type="InterPro" id="IPR037847">
    <property type="entry name" value="GRAMDC4"/>
</dbReference>
<evidence type="ECO:0000256" key="2">
    <source>
        <dbReference type="SAM" id="Phobius"/>
    </source>
</evidence>
<evidence type="ECO:0000313" key="3">
    <source>
        <dbReference type="EMBL" id="KEP50093.1"/>
    </source>
</evidence>
<evidence type="ECO:0000256" key="1">
    <source>
        <dbReference type="SAM" id="MobiDB-lite"/>
    </source>
</evidence>
<keyword evidence="2" id="KW-1133">Transmembrane helix</keyword>
<feature type="transmembrane region" description="Helical" evidence="2">
    <location>
        <begin position="352"/>
        <end position="369"/>
    </location>
</feature>
<feature type="transmembrane region" description="Helical" evidence="2">
    <location>
        <begin position="422"/>
        <end position="443"/>
    </location>
</feature>
<dbReference type="PANTHER" id="PTHR37402:SF1">
    <property type="entry name" value="GRAM DOMAIN-CONTAINING PROTEIN 4"/>
    <property type="match status" value="1"/>
</dbReference>
<accession>A0A074RZK7</accession>
<keyword evidence="2" id="KW-0472">Membrane</keyword>
<dbReference type="EMBL" id="AZST01000287">
    <property type="protein sequence ID" value="KEP50093.1"/>
    <property type="molecule type" value="Genomic_DNA"/>
</dbReference>
<protein>
    <submittedName>
        <fullName evidence="3">Putative transmembrane protein</fullName>
    </submittedName>
</protein>
<feature type="transmembrane region" description="Helical" evidence="2">
    <location>
        <begin position="390"/>
        <end position="410"/>
    </location>
</feature>
<dbReference type="GO" id="GO:0006915">
    <property type="term" value="P:apoptotic process"/>
    <property type="evidence" value="ECO:0007669"/>
    <property type="project" value="InterPro"/>
</dbReference>
<organism evidence="3 4">
    <name type="scientific">Rhizoctonia solani 123E</name>
    <dbReference type="NCBI Taxonomy" id="1423351"/>
    <lineage>
        <taxon>Eukaryota</taxon>
        <taxon>Fungi</taxon>
        <taxon>Dikarya</taxon>
        <taxon>Basidiomycota</taxon>
        <taxon>Agaricomycotina</taxon>
        <taxon>Agaricomycetes</taxon>
        <taxon>Cantharellales</taxon>
        <taxon>Ceratobasidiaceae</taxon>
        <taxon>Rhizoctonia</taxon>
    </lineage>
</organism>
<dbReference type="Proteomes" id="UP000027456">
    <property type="component" value="Unassembled WGS sequence"/>
</dbReference>
<feature type="compositionally biased region" description="Polar residues" evidence="1">
    <location>
        <begin position="107"/>
        <end position="123"/>
    </location>
</feature>
<dbReference type="PRINTS" id="PR01217">
    <property type="entry name" value="PRICHEXTENSN"/>
</dbReference>